<dbReference type="AlphaFoldDB" id="A0A4U5WYU8"/>
<feature type="transmembrane region" description="Helical" evidence="1">
    <location>
        <begin position="126"/>
        <end position="146"/>
    </location>
</feature>
<protein>
    <recommendedName>
        <fullName evidence="4">Integral membrane protein</fullName>
    </recommendedName>
</protein>
<comment type="caution">
    <text evidence="2">The sequence shown here is derived from an EMBL/GenBank/DDBJ whole genome shotgun (WGS) entry which is preliminary data.</text>
</comment>
<evidence type="ECO:0000313" key="3">
    <source>
        <dbReference type="Proteomes" id="UP000308632"/>
    </source>
</evidence>
<accession>A0A4U5WYU8</accession>
<feature type="transmembrane region" description="Helical" evidence="1">
    <location>
        <begin position="34"/>
        <end position="50"/>
    </location>
</feature>
<dbReference type="RefSeq" id="WP_137301855.1">
    <property type="nucleotide sequence ID" value="NZ_BMVD01000007.1"/>
</dbReference>
<feature type="transmembrane region" description="Helical" evidence="1">
    <location>
        <begin position="56"/>
        <end position="75"/>
    </location>
</feature>
<evidence type="ECO:0000256" key="1">
    <source>
        <dbReference type="SAM" id="Phobius"/>
    </source>
</evidence>
<keyword evidence="1" id="KW-1133">Transmembrane helix</keyword>
<evidence type="ECO:0008006" key="4">
    <source>
        <dbReference type="Google" id="ProtNLM"/>
    </source>
</evidence>
<gene>
    <name evidence="2" type="ORF">E4U92_20300</name>
</gene>
<evidence type="ECO:0000313" key="2">
    <source>
        <dbReference type="EMBL" id="TKT07794.1"/>
    </source>
</evidence>
<reference evidence="2 3" key="1">
    <citation type="submission" date="2019-04" db="EMBL/GenBank/DDBJ databases">
        <title>Streptomyces lasaliensis sp.nov., an Actinomycete isolated from soil which produces the polyether antibiotic lasalocid.</title>
        <authorList>
            <person name="Erwin G."/>
            <person name="Haber C."/>
        </authorList>
    </citation>
    <scope>NUCLEOTIDE SEQUENCE [LARGE SCALE GENOMIC DNA]</scope>
    <source>
        <strain evidence="2 3">DSM 40089</strain>
    </source>
</reference>
<sequence length="180" mass="19139">MASGANVTLGALLLTEYERLKDEQRSRIAFRDNLVYAMLASAAAVLGAALRSGFEAGFLLLLPPVAILLGWTYLINDQKISAMGQYIRGTLAPRLAAAAGAGDEVFGWETAHRGDARRVWRKRMQLAADLIAFVLTPSAAILTFLLSGHLNAMLVVVAVLEAAATAVLGVQIVLYADLAS</sequence>
<keyword evidence="1" id="KW-0812">Transmembrane</keyword>
<name>A0A4U5WYU8_STRGB</name>
<keyword evidence="1" id="KW-0472">Membrane</keyword>
<proteinExistence type="predicted"/>
<dbReference type="Proteomes" id="UP000308632">
    <property type="component" value="Unassembled WGS sequence"/>
</dbReference>
<organism evidence="2 3">
    <name type="scientific">Streptomyces galbus</name>
    <dbReference type="NCBI Taxonomy" id="33898"/>
    <lineage>
        <taxon>Bacteria</taxon>
        <taxon>Bacillati</taxon>
        <taxon>Actinomycetota</taxon>
        <taxon>Actinomycetes</taxon>
        <taxon>Kitasatosporales</taxon>
        <taxon>Streptomycetaceae</taxon>
        <taxon>Streptomyces</taxon>
    </lineage>
</organism>
<dbReference type="EMBL" id="SZPR01000017">
    <property type="protein sequence ID" value="TKT07794.1"/>
    <property type="molecule type" value="Genomic_DNA"/>
</dbReference>
<feature type="transmembrane region" description="Helical" evidence="1">
    <location>
        <begin position="152"/>
        <end position="176"/>
    </location>
</feature>